<name>A0A7J6TUD0_PEROL</name>
<reference evidence="1 2" key="1">
    <citation type="submission" date="2020-04" db="EMBL/GenBank/DDBJ databases">
        <title>Perkinsus olseni comparative genomics.</title>
        <authorList>
            <person name="Bogema D.R."/>
        </authorList>
    </citation>
    <scope>NUCLEOTIDE SEQUENCE [LARGE SCALE GENOMIC DNA]</scope>
    <source>
        <strain evidence="1">ATCC PRA-205</strain>
    </source>
</reference>
<protein>
    <submittedName>
        <fullName evidence="1">Uncharacterized protein</fullName>
    </submittedName>
</protein>
<evidence type="ECO:0000313" key="2">
    <source>
        <dbReference type="Proteomes" id="UP000574390"/>
    </source>
</evidence>
<dbReference type="EMBL" id="JABANM010004683">
    <property type="protein sequence ID" value="KAF4748868.1"/>
    <property type="molecule type" value="Genomic_DNA"/>
</dbReference>
<gene>
    <name evidence="1" type="ORF">FOZ62_021298</name>
</gene>
<accession>A0A7J6TUD0</accession>
<sequence>MRNTTSATSNSRELFGFHRESPQSLLESAVNPFDLAVGFKCRMTKAMKSVPLSVRTYAGKPNLKIQLLEMTVATSALSCLNGAEHHVLCEDVYDSEDIVV</sequence>
<dbReference type="AlphaFoldDB" id="A0A7J6TUD0"/>
<feature type="non-terminal residue" evidence="1">
    <location>
        <position position="1"/>
    </location>
</feature>
<organism evidence="1 2">
    <name type="scientific">Perkinsus olseni</name>
    <name type="common">Perkinsus atlanticus</name>
    <dbReference type="NCBI Taxonomy" id="32597"/>
    <lineage>
        <taxon>Eukaryota</taxon>
        <taxon>Sar</taxon>
        <taxon>Alveolata</taxon>
        <taxon>Perkinsozoa</taxon>
        <taxon>Perkinsea</taxon>
        <taxon>Perkinsida</taxon>
        <taxon>Perkinsidae</taxon>
        <taxon>Perkinsus</taxon>
    </lineage>
</organism>
<comment type="caution">
    <text evidence="1">The sequence shown here is derived from an EMBL/GenBank/DDBJ whole genome shotgun (WGS) entry which is preliminary data.</text>
</comment>
<proteinExistence type="predicted"/>
<dbReference type="Proteomes" id="UP000574390">
    <property type="component" value="Unassembled WGS sequence"/>
</dbReference>
<evidence type="ECO:0000313" key="1">
    <source>
        <dbReference type="EMBL" id="KAF4748868.1"/>
    </source>
</evidence>